<dbReference type="GO" id="GO:0000287">
    <property type="term" value="F:magnesium ion binding"/>
    <property type="evidence" value="ECO:0007669"/>
    <property type="project" value="InterPro"/>
</dbReference>
<keyword evidence="9" id="KW-0324">Glycolysis</keyword>
<evidence type="ECO:0000256" key="5">
    <source>
        <dbReference type="ARBA" id="ARBA00012058"/>
    </source>
</evidence>
<dbReference type="GO" id="GO:0004634">
    <property type="term" value="F:phosphopyruvate hydratase activity"/>
    <property type="evidence" value="ECO:0007669"/>
    <property type="project" value="UniProtKB-EC"/>
</dbReference>
<evidence type="ECO:0000256" key="7">
    <source>
        <dbReference type="ARBA" id="ARBA00022723"/>
    </source>
</evidence>
<feature type="region of interest" description="Disordered" evidence="13">
    <location>
        <begin position="1"/>
        <end position="21"/>
    </location>
</feature>
<evidence type="ECO:0000313" key="16">
    <source>
        <dbReference type="Proteomes" id="UP000308365"/>
    </source>
</evidence>
<dbReference type="InterPro" id="IPR000941">
    <property type="entry name" value="Enolase"/>
</dbReference>
<comment type="cofactor">
    <cofactor evidence="1">
        <name>Mg(2+)</name>
        <dbReference type="ChEBI" id="CHEBI:18420"/>
    </cofactor>
</comment>
<comment type="caution">
    <text evidence="15">The sequence shown here is derived from an EMBL/GenBank/DDBJ whole genome shotgun (WGS) entry which is preliminary data.</text>
</comment>
<evidence type="ECO:0000256" key="1">
    <source>
        <dbReference type="ARBA" id="ARBA00001946"/>
    </source>
</evidence>
<feature type="non-terminal residue" evidence="15">
    <location>
        <position position="1"/>
    </location>
</feature>
<feature type="domain" description="Enolase C-terminal TIM barrel" evidence="14">
    <location>
        <begin position="252"/>
        <end position="421"/>
    </location>
</feature>
<dbReference type="UniPathway" id="UPA00109">
    <property type="reaction ID" value="UER00187"/>
</dbReference>
<evidence type="ECO:0000256" key="12">
    <source>
        <dbReference type="ARBA" id="ARBA00048333"/>
    </source>
</evidence>
<dbReference type="Gene3D" id="3.20.20.120">
    <property type="entry name" value="Enolase-like C-terminal domain"/>
    <property type="match status" value="2"/>
</dbReference>
<evidence type="ECO:0000256" key="2">
    <source>
        <dbReference type="ARBA" id="ARBA00004496"/>
    </source>
</evidence>
<dbReference type="InterPro" id="IPR029017">
    <property type="entry name" value="Enolase-like_N"/>
</dbReference>
<dbReference type="EC" id="4.2.1.11" evidence="5"/>
<dbReference type="Pfam" id="PF00113">
    <property type="entry name" value="Enolase_C"/>
    <property type="match status" value="2"/>
</dbReference>
<dbReference type="Proteomes" id="UP000308365">
    <property type="component" value="Unassembled WGS sequence"/>
</dbReference>
<evidence type="ECO:0000256" key="13">
    <source>
        <dbReference type="SAM" id="MobiDB-lite"/>
    </source>
</evidence>
<comment type="subcellular location">
    <subcellularLocation>
        <location evidence="2">Cytoplasm</location>
    </subcellularLocation>
</comment>
<evidence type="ECO:0000259" key="14">
    <source>
        <dbReference type="SMART" id="SM01192"/>
    </source>
</evidence>
<dbReference type="SMART" id="SM01192">
    <property type="entry name" value="Enolase_C"/>
    <property type="match status" value="1"/>
</dbReference>
<feature type="compositionally biased region" description="Pro residues" evidence="13">
    <location>
        <begin position="7"/>
        <end position="16"/>
    </location>
</feature>
<comment type="pathway">
    <text evidence="3">Carbohydrate degradation; glycolysis; pyruvate from D-glyceraldehyde 3-phosphate: step 4/5.</text>
</comment>
<dbReference type="SUPFAM" id="SSF51604">
    <property type="entry name" value="Enolase C-terminal domain-like"/>
    <property type="match status" value="1"/>
</dbReference>
<proteinExistence type="inferred from homology"/>
<protein>
    <recommendedName>
        <fullName evidence="5">phosphopyruvate hydratase</fullName>
        <ecNumber evidence="5">4.2.1.11</ecNumber>
    </recommendedName>
    <alternativeName>
        <fullName evidence="11">2-phospho-D-glycerate hydro-lyase</fullName>
    </alternativeName>
</protein>
<dbReference type="PANTHER" id="PTHR11902:SF12">
    <property type="entry name" value="ALPHA-ENOLASE"/>
    <property type="match status" value="1"/>
</dbReference>
<sequence>NPCLPLSSPPPPPPARTRPERRVSAPLGAARGGSRACRCALQPQLLAPARAGPGGREPTMQLQFRSWMLAALTLLVVFLIFADISEIEEEIGGLEGGKRFLYVYNRNQVPSLLHSLNFLSEAAGNIQSVKLWQLELRACLESGVESQRLQHPHKPEVSAVMETPLSRLKPTLVSLELYARQRFSVCEVQELQCETWPEELEAEWVDLEEGNKLVSDTGGTGNEPKFGANIIPEVSFAACKAEAAERGPCTCGSDWPVPAFTVIQGSSHAANEPTIQEFVILTVGAPLYHSDELVNEYKSFIKDYLVASTEDALDQYDWKAWKFSTSGGGAQVVGDGCTVTNLKRIPKPVGKDSVQLPSAQRVQTGPVQRTGHHISHCARETEDTVIASLVTGSAPDQPRRVPPCPSEHLAKYDQLFKWRRKWTSKLTLPAKNSGSS</sequence>
<comment type="similarity">
    <text evidence="4">Belongs to the enolase family.</text>
</comment>
<dbReference type="AlphaFoldDB" id="A0A4U1FJC8"/>
<evidence type="ECO:0000256" key="8">
    <source>
        <dbReference type="ARBA" id="ARBA00022842"/>
    </source>
</evidence>
<dbReference type="EMBL" id="RWIC01000109">
    <property type="protein sequence ID" value="TKC49707.1"/>
    <property type="molecule type" value="Genomic_DNA"/>
</dbReference>
<dbReference type="PANTHER" id="PTHR11902">
    <property type="entry name" value="ENOLASE"/>
    <property type="match status" value="1"/>
</dbReference>
<evidence type="ECO:0000256" key="10">
    <source>
        <dbReference type="ARBA" id="ARBA00023239"/>
    </source>
</evidence>
<dbReference type="GO" id="GO:0000015">
    <property type="term" value="C:phosphopyruvate hydratase complex"/>
    <property type="evidence" value="ECO:0007669"/>
    <property type="project" value="InterPro"/>
</dbReference>
<organism evidence="15 16">
    <name type="scientific">Monodon monoceros</name>
    <name type="common">Narwhal</name>
    <name type="synonym">Ceratodon monodon</name>
    <dbReference type="NCBI Taxonomy" id="40151"/>
    <lineage>
        <taxon>Eukaryota</taxon>
        <taxon>Metazoa</taxon>
        <taxon>Chordata</taxon>
        <taxon>Craniata</taxon>
        <taxon>Vertebrata</taxon>
        <taxon>Euteleostomi</taxon>
        <taxon>Mammalia</taxon>
        <taxon>Eutheria</taxon>
        <taxon>Laurasiatheria</taxon>
        <taxon>Artiodactyla</taxon>
        <taxon>Whippomorpha</taxon>
        <taxon>Cetacea</taxon>
        <taxon>Odontoceti</taxon>
        <taxon>Monodontidae</taxon>
        <taxon>Monodon</taxon>
    </lineage>
</organism>
<evidence type="ECO:0000256" key="11">
    <source>
        <dbReference type="ARBA" id="ARBA00031125"/>
    </source>
</evidence>
<evidence type="ECO:0000256" key="4">
    <source>
        <dbReference type="ARBA" id="ARBA00009604"/>
    </source>
</evidence>
<evidence type="ECO:0000256" key="9">
    <source>
        <dbReference type="ARBA" id="ARBA00023152"/>
    </source>
</evidence>
<dbReference type="SUPFAM" id="SSF54826">
    <property type="entry name" value="Enolase N-terminal domain-like"/>
    <property type="match status" value="1"/>
</dbReference>
<evidence type="ECO:0000256" key="6">
    <source>
        <dbReference type="ARBA" id="ARBA00022490"/>
    </source>
</evidence>
<keyword evidence="8" id="KW-0460">Magnesium</keyword>
<accession>A0A4U1FJC8</accession>
<name>A0A4U1FJC8_MONMO</name>
<keyword evidence="6" id="KW-0963">Cytoplasm</keyword>
<keyword evidence="10" id="KW-0456">Lyase</keyword>
<evidence type="ECO:0000256" key="3">
    <source>
        <dbReference type="ARBA" id="ARBA00005031"/>
    </source>
</evidence>
<reference evidence="16" key="1">
    <citation type="journal article" date="2019" name="IScience">
        <title>Narwhal Genome Reveals Long-Term Low Genetic Diversity despite Current Large Abundance Size.</title>
        <authorList>
            <person name="Westbury M.V."/>
            <person name="Petersen B."/>
            <person name="Garde E."/>
            <person name="Heide-Jorgensen M.P."/>
            <person name="Lorenzen E.D."/>
        </authorList>
    </citation>
    <scope>NUCLEOTIDE SEQUENCE [LARGE SCALE GENOMIC DNA]</scope>
</reference>
<gene>
    <name evidence="15" type="ORF">EI555_019375</name>
</gene>
<dbReference type="InterPro" id="IPR020810">
    <property type="entry name" value="Enolase_C"/>
</dbReference>
<dbReference type="InterPro" id="IPR036849">
    <property type="entry name" value="Enolase-like_C_sf"/>
</dbReference>
<dbReference type="GO" id="GO:0006096">
    <property type="term" value="P:glycolytic process"/>
    <property type="evidence" value="ECO:0007669"/>
    <property type="project" value="UniProtKB-UniPathway"/>
</dbReference>
<comment type="catalytic activity">
    <reaction evidence="12">
        <text>(2R)-2-phosphoglycerate = phosphoenolpyruvate + H2O</text>
        <dbReference type="Rhea" id="RHEA:10164"/>
        <dbReference type="ChEBI" id="CHEBI:15377"/>
        <dbReference type="ChEBI" id="CHEBI:58289"/>
        <dbReference type="ChEBI" id="CHEBI:58702"/>
        <dbReference type="EC" id="4.2.1.11"/>
    </reaction>
</comment>
<evidence type="ECO:0000313" key="15">
    <source>
        <dbReference type="EMBL" id="TKC49707.1"/>
    </source>
</evidence>
<keyword evidence="7" id="KW-0479">Metal-binding</keyword>